<name>A0A1M4ZSM4_MARH1</name>
<evidence type="ECO:0000313" key="9">
    <source>
        <dbReference type="Proteomes" id="UP000184334"/>
    </source>
</evidence>
<evidence type="ECO:0000256" key="2">
    <source>
        <dbReference type="ARBA" id="ARBA00003015"/>
    </source>
</evidence>
<evidence type="ECO:0000256" key="4">
    <source>
        <dbReference type="ARBA" id="ARBA00022679"/>
    </source>
</evidence>
<dbReference type="EMBL" id="FQUI01000046">
    <property type="protein sequence ID" value="SHF20546.1"/>
    <property type="molecule type" value="Genomic_DNA"/>
</dbReference>
<dbReference type="GO" id="GO:0008176">
    <property type="term" value="F:tRNA (guanine(46)-N7)-methyltransferase activity"/>
    <property type="evidence" value="ECO:0007669"/>
    <property type="project" value="UniProtKB-UniRule"/>
</dbReference>
<comment type="pathway">
    <text evidence="7">tRNA modification; N(7)-methylguanine-tRNA biosynthesis.</text>
</comment>
<feature type="binding site" evidence="7">
    <location>
        <position position="62"/>
    </location>
    <ligand>
        <name>S-adenosyl-L-methionine</name>
        <dbReference type="ChEBI" id="CHEBI:59789"/>
    </ligand>
</feature>
<keyword evidence="6 7" id="KW-0819">tRNA processing</keyword>
<evidence type="ECO:0000256" key="6">
    <source>
        <dbReference type="ARBA" id="ARBA00022694"/>
    </source>
</evidence>
<dbReference type="PANTHER" id="PTHR23417">
    <property type="entry name" value="3-DEOXY-D-MANNO-OCTULOSONIC-ACID TRANSFERASE/TRNA GUANINE-N 7 - -METHYLTRANSFERASE"/>
    <property type="match status" value="1"/>
</dbReference>
<accession>A0A1M4ZSM4</accession>
<dbReference type="CDD" id="cd02440">
    <property type="entry name" value="AdoMet_MTases"/>
    <property type="match status" value="1"/>
</dbReference>
<dbReference type="PROSITE" id="PS51625">
    <property type="entry name" value="SAM_MT_TRMB"/>
    <property type="match status" value="1"/>
</dbReference>
<dbReference type="InterPro" id="IPR055361">
    <property type="entry name" value="tRNA_methyltr_TrmB_bact"/>
</dbReference>
<dbReference type="RefSeq" id="WP_084670780.1">
    <property type="nucleotide sequence ID" value="NZ_FQUI01000046.1"/>
</dbReference>
<dbReference type="HAMAP" id="MF_01057">
    <property type="entry name" value="tRNA_methyltr_TrmB"/>
    <property type="match status" value="1"/>
</dbReference>
<comment type="caution">
    <text evidence="7">Lacks conserved residue(s) required for the propagation of feature annotation.</text>
</comment>
<keyword evidence="4 7" id="KW-0808">Transferase</keyword>
<proteinExistence type="inferred from homology"/>
<dbReference type="EC" id="2.1.1.33" evidence="7"/>
<comment type="catalytic activity">
    <reaction evidence="1 7">
        <text>guanosine(46) in tRNA + S-adenosyl-L-methionine = N(7)-methylguanosine(46) in tRNA + S-adenosyl-L-homocysteine</text>
        <dbReference type="Rhea" id="RHEA:42708"/>
        <dbReference type="Rhea" id="RHEA-COMP:10188"/>
        <dbReference type="Rhea" id="RHEA-COMP:10189"/>
        <dbReference type="ChEBI" id="CHEBI:57856"/>
        <dbReference type="ChEBI" id="CHEBI:59789"/>
        <dbReference type="ChEBI" id="CHEBI:74269"/>
        <dbReference type="ChEBI" id="CHEBI:74480"/>
        <dbReference type="EC" id="2.1.1.33"/>
    </reaction>
</comment>
<feature type="binding site" evidence="7">
    <location>
        <position position="37"/>
    </location>
    <ligand>
        <name>S-adenosyl-L-methionine</name>
        <dbReference type="ChEBI" id="CHEBI:59789"/>
    </ligand>
</feature>
<feature type="binding site" evidence="7">
    <location>
        <position position="89"/>
    </location>
    <ligand>
        <name>S-adenosyl-L-methionine</name>
        <dbReference type="ChEBI" id="CHEBI:59789"/>
    </ligand>
</feature>
<evidence type="ECO:0000256" key="5">
    <source>
        <dbReference type="ARBA" id="ARBA00022691"/>
    </source>
</evidence>
<dbReference type="NCBIfam" id="TIGR00091">
    <property type="entry name" value="tRNA (guanosine(46)-N7)-methyltransferase TrmB"/>
    <property type="match status" value="1"/>
</dbReference>
<dbReference type="STRING" id="1122195.SAMN02745164_01999"/>
<evidence type="ECO:0000256" key="3">
    <source>
        <dbReference type="ARBA" id="ARBA00022603"/>
    </source>
</evidence>
<dbReference type="AlphaFoldDB" id="A0A1M4ZSM4"/>
<protein>
    <recommendedName>
        <fullName evidence="7">tRNA (guanine-N(7)-)-methyltransferase</fullName>
        <ecNumber evidence="7">2.1.1.33</ecNumber>
    </recommendedName>
    <alternativeName>
        <fullName evidence="7">tRNA (guanine(46)-N(7))-methyltransferase</fullName>
    </alternativeName>
    <alternativeName>
        <fullName evidence="7">tRNA(m7G46)-methyltransferase</fullName>
    </alternativeName>
</protein>
<keyword evidence="9" id="KW-1185">Reference proteome</keyword>
<keyword evidence="5 7" id="KW-0949">S-adenosyl-L-methionine</keyword>
<dbReference type="Pfam" id="PF02390">
    <property type="entry name" value="Methyltransf_4"/>
    <property type="match status" value="1"/>
</dbReference>
<feature type="binding site" evidence="7">
    <location>
        <position position="116"/>
    </location>
    <ligand>
        <name>substrate</name>
    </ligand>
</feature>
<comment type="caution">
    <text evidence="8">The sequence shown here is derived from an EMBL/GenBank/DDBJ whole genome shotgun (WGS) entry which is preliminary data.</text>
</comment>
<dbReference type="Proteomes" id="UP000184334">
    <property type="component" value="Unassembled WGS sequence"/>
</dbReference>
<evidence type="ECO:0000256" key="7">
    <source>
        <dbReference type="HAMAP-Rule" id="MF_01057"/>
    </source>
</evidence>
<dbReference type="InterPro" id="IPR003358">
    <property type="entry name" value="tRNA_(Gua-N-7)_MeTrfase_Trmb"/>
</dbReference>
<organism evidence="8 9">
    <name type="scientific">Marinitoga hydrogenitolerans (strain DSM 16785 / JCM 12826 / AT1271)</name>
    <dbReference type="NCBI Taxonomy" id="1122195"/>
    <lineage>
        <taxon>Bacteria</taxon>
        <taxon>Thermotogati</taxon>
        <taxon>Thermotogota</taxon>
        <taxon>Thermotogae</taxon>
        <taxon>Petrotogales</taxon>
        <taxon>Petrotogaceae</taxon>
        <taxon>Marinitoga</taxon>
    </lineage>
</organism>
<comment type="function">
    <text evidence="2 7">Catalyzes the formation of N(7)-methylguanine at position 46 (m7G46) in tRNA.</text>
</comment>
<reference evidence="8" key="1">
    <citation type="submission" date="2016-11" db="EMBL/GenBank/DDBJ databases">
        <authorList>
            <person name="Varghese N."/>
            <person name="Submissions S."/>
        </authorList>
    </citation>
    <scope>NUCLEOTIDE SEQUENCE [LARGE SCALE GENOMIC DNA]</scope>
    <source>
        <strain evidence="8">DSM 16785</strain>
    </source>
</reference>
<dbReference type="InterPro" id="IPR029063">
    <property type="entry name" value="SAM-dependent_MTases_sf"/>
</dbReference>
<comment type="similarity">
    <text evidence="7">Belongs to the class I-like SAM-binding methyltransferase superfamily. TrmB family.</text>
</comment>
<gene>
    <name evidence="7" type="primary">trmB</name>
    <name evidence="8" type="ORF">SAMN02745164_01999</name>
</gene>
<evidence type="ECO:0000313" key="8">
    <source>
        <dbReference type="EMBL" id="SHF20546.1"/>
    </source>
</evidence>
<dbReference type="Gene3D" id="3.40.50.150">
    <property type="entry name" value="Vaccinia Virus protein VP39"/>
    <property type="match status" value="1"/>
</dbReference>
<sequence length="314" mass="37211">MHDKIGVLKYFIKPQYYDIYPLNWNEIFGNKRKIYVEIGFGSGEYMAALAKENPDINFIGFETSLTALYKAQIKFHKNNIKNARVIQGDARLLIRELFPSNSISKLIVNFPCPWPKERHKERRIFITSFINTLADVLKKGGIIELATDVDWYAQEVYNNFKKSEFFEPEKIIENFNRPIKTKYELKWDKEGRNKYLFIAKKIKHNKVKRVLEGVSELPHKNIRDINIEKLKELKDNHIKENNLSFTVNSIYEDLLNDRFLLKVVSTDNDFMQQYYISIYKKTKDWLVKLDSTTIPYRTPAVKFSVYKIAELIEK</sequence>
<dbReference type="GO" id="GO:0043527">
    <property type="term" value="C:tRNA methyltransferase complex"/>
    <property type="evidence" value="ECO:0007669"/>
    <property type="project" value="TreeGrafter"/>
</dbReference>
<dbReference type="SUPFAM" id="SSF53335">
    <property type="entry name" value="S-adenosyl-L-methionine-dependent methyltransferases"/>
    <property type="match status" value="1"/>
</dbReference>
<dbReference type="OrthoDB" id="9802090at2"/>
<dbReference type="UniPathway" id="UPA00989"/>
<feature type="binding site" evidence="7">
    <location>
        <begin position="181"/>
        <end position="184"/>
    </location>
    <ligand>
        <name>substrate</name>
    </ligand>
</feature>
<keyword evidence="3 7" id="KW-0489">Methyltransferase</keyword>
<evidence type="ECO:0000256" key="1">
    <source>
        <dbReference type="ARBA" id="ARBA00000142"/>
    </source>
</evidence>
<feature type="binding site" evidence="7">
    <location>
        <position position="148"/>
    </location>
    <ligand>
        <name>substrate</name>
    </ligand>
</feature>
<dbReference type="PANTHER" id="PTHR23417:SF14">
    <property type="entry name" value="PENTACOTRIPEPTIDE-REPEAT REGION OF PRORP DOMAIN-CONTAINING PROTEIN"/>
    <property type="match status" value="1"/>
</dbReference>